<evidence type="ECO:0000313" key="3">
    <source>
        <dbReference type="Proteomes" id="UP001642464"/>
    </source>
</evidence>
<proteinExistence type="predicted"/>
<evidence type="ECO:0000256" key="1">
    <source>
        <dbReference type="SAM" id="MobiDB-lite"/>
    </source>
</evidence>
<evidence type="ECO:0000313" key="2">
    <source>
        <dbReference type="EMBL" id="CAK8997205.1"/>
    </source>
</evidence>
<feature type="compositionally biased region" description="Low complexity" evidence="1">
    <location>
        <begin position="182"/>
        <end position="193"/>
    </location>
</feature>
<keyword evidence="3" id="KW-1185">Reference proteome</keyword>
<name>A0ABP0I788_9DINO</name>
<protein>
    <submittedName>
        <fullName evidence="2">Uncharacterized protein</fullName>
    </submittedName>
</protein>
<organism evidence="2 3">
    <name type="scientific">Durusdinium trenchii</name>
    <dbReference type="NCBI Taxonomy" id="1381693"/>
    <lineage>
        <taxon>Eukaryota</taxon>
        <taxon>Sar</taxon>
        <taxon>Alveolata</taxon>
        <taxon>Dinophyceae</taxon>
        <taxon>Suessiales</taxon>
        <taxon>Symbiodiniaceae</taxon>
        <taxon>Durusdinium</taxon>
    </lineage>
</organism>
<dbReference type="Proteomes" id="UP001642464">
    <property type="component" value="Unassembled WGS sequence"/>
</dbReference>
<accession>A0ABP0I788</accession>
<reference evidence="2 3" key="1">
    <citation type="submission" date="2024-02" db="EMBL/GenBank/DDBJ databases">
        <authorList>
            <person name="Chen Y."/>
            <person name="Shah S."/>
            <person name="Dougan E. K."/>
            <person name="Thang M."/>
            <person name="Chan C."/>
        </authorList>
    </citation>
    <scope>NUCLEOTIDE SEQUENCE [LARGE SCALE GENOMIC DNA]</scope>
</reference>
<comment type="caution">
    <text evidence="2">The sequence shown here is derived from an EMBL/GenBank/DDBJ whole genome shotgun (WGS) entry which is preliminary data.</text>
</comment>
<sequence>MAQQWSDADEQKLQDVPKGSAKTGKEGDQPVRPRRQKTASSAADEKGPSDPSVCFLNKLLHEKEDIFKTLIGDIVNLPVGIDDAEKLRLTDDWLEAMEATMTNFLREVLRHYRDLIRLQKEGKASDAVPEEDAKIHLEQELKFLMARIEKALQGPRFVVSQKDVQELMQLDNLNDVLKKARAQGATQKQAAAAPHSEGQSPVQHHELQPGDSGLTPFPRPRRSKRWKQTPTLKWKFRTR</sequence>
<gene>
    <name evidence="2" type="ORF">SCF082_LOCUS5121</name>
</gene>
<feature type="region of interest" description="Disordered" evidence="1">
    <location>
        <begin position="1"/>
        <end position="50"/>
    </location>
</feature>
<feature type="region of interest" description="Disordered" evidence="1">
    <location>
        <begin position="181"/>
        <end position="239"/>
    </location>
</feature>
<dbReference type="EMBL" id="CAXAMM010002722">
    <property type="protein sequence ID" value="CAK8997205.1"/>
    <property type="molecule type" value="Genomic_DNA"/>
</dbReference>